<dbReference type="EMBL" id="CAXDID020000702">
    <property type="protein sequence ID" value="CAL6111181.1"/>
    <property type="molecule type" value="Genomic_DNA"/>
</dbReference>
<dbReference type="Proteomes" id="UP001642409">
    <property type="component" value="Unassembled WGS sequence"/>
</dbReference>
<protein>
    <submittedName>
        <fullName evidence="1">SANT/Myb domain</fullName>
    </submittedName>
    <submittedName>
        <fullName evidence="4">SANT/Myb_domain</fullName>
    </submittedName>
</protein>
<accession>A0AA86QKQ1</accession>
<evidence type="ECO:0000313" key="4">
    <source>
        <dbReference type="EMBL" id="CAL5986040.1"/>
    </source>
</evidence>
<dbReference type="InterPro" id="IPR009057">
    <property type="entry name" value="Homeodomain-like_sf"/>
</dbReference>
<dbReference type="EMBL" id="CATOUU010000914">
    <property type="protein sequence ID" value="CAI9959137.1"/>
    <property type="molecule type" value="Genomic_DNA"/>
</dbReference>
<reference evidence="4 9" key="2">
    <citation type="submission" date="2024-07" db="EMBL/GenBank/DDBJ databases">
        <authorList>
            <person name="Akdeniz Z."/>
        </authorList>
    </citation>
    <scope>NUCLEOTIDE SEQUENCE [LARGE SCALE GENOMIC DNA]</scope>
</reference>
<dbReference type="SUPFAM" id="SSF46689">
    <property type="entry name" value="Homeodomain-like"/>
    <property type="match status" value="1"/>
</dbReference>
<dbReference type="EMBL" id="CATOUU010000914">
    <property type="protein sequence ID" value="CAI9959129.1"/>
    <property type="molecule type" value="Genomic_DNA"/>
</dbReference>
<dbReference type="InterPro" id="IPR001005">
    <property type="entry name" value="SANT/Myb"/>
</dbReference>
<name>A0AA86QKQ1_9EUKA</name>
<evidence type="ECO:0000313" key="2">
    <source>
        <dbReference type="EMBL" id="CAI9959129.1"/>
    </source>
</evidence>
<evidence type="ECO:0000313" key="7">
    <source>
        <dbReference type="EMBL" id="CAL6055892.1"/>
    </source>
</evidence>
<evidence type="ECO:0000313" key="9">
    <source>
        <dbReference type="Proteomes" id="UP001642409"/>
    </source>
</evidence>
<evidence type="ECO:0000313" key="8">
    <source>
        <dbReference type="EMBL" id="CAL6111181.1"/>
    </source>
</evidence>
<comment type="caution">
    <text evidence="1">The sequence shown here is derived from an EMBL/GenBank/DDBJ whole genome shotgun (WGS) entry which is preliminary data.</text>
</comment>
<dbReference type="AlphaFoldDB" id="A0AA86QKQ1"/>
<dbReference type="EMBL" id="CAXDID020000207">
    <property type="protein sequence ID" value="CAL6055892.1"/>
    <property type="molecule type" value="Genomic_DNA"/>
</dbReference>
<proteinExistence type="predicted"/>
<organism evidence="1">
    <name type="scientific">Hexamita inflata</name>
    <dbReference type="NCBI Taxonomy" id="28002"/>
    <lineage>
        <taxon>Eukaryota</taxon>
        <taxon>Metamonada</taxon>
        <taxon>Diplomonadida</taxon>
        <taxon>Hexamitidae</taxon>
        <taxon>Hexamitinae</taxon>
        <taxon>Hexamita</taxon>
    </lineage>
</organism>
<keyword evidence="9" id="KW-1185">Reference proteome</keyword>
<dbReference type="CDD" id="cd00167">
    <property type="entry name" value="SANT"/>
    <property type="match status" value="1"/>
</dbReference>
<sequence length="97" mass="11525">MSIQQQLVENIALLQEIHSITHLIDHLEYSCVPTQRKRWTKSEDELLSQAVMVFGPRHLDKLTRVVMSKSREQVYFRVRYLGQHPDVYSARKITQFK</sequence>
<gene>
    <name evidence="1" type="ORF">HINF_LOCUS43733</name>
    <name evidence="6" type="ORF">HINF_LOCUS46757</name>
    <name evidence="7" type="ORF">HINF_LOCUS46765</name>
    <name evidence="2" type="ORF">HINF_LOCUS46774</name>
    <name evidence="3" type="ORF">HINF_LOCUS46782</name>
    <name evidence="8" type="ORF">HINF_LOCUS76274</name>
    <name evidence="4" type="ORF">HINF_LOCUS9225</name>
    <name evidence="5" type="ORF">HINF_LOCUS9232</name>
</gene>
<evidence type="ECO:0000313" key="5">
    <source>
        <dbReference type="EMBL" id="CAL5986054.1"/>
    </source>
</evidence>
<dbReference type="EMBL" id="CATOUU010000870">
    <property type="protein sequence ID" value="CAI9956088.1"/>
    <property type="molecule type" value="Genomic_DNA"/>
</dbReference>
<evidence type="ECO:0000313" key="6">
    <source>
        <dbReference type="EMBL" id="CAL6055876.1"/>
    </source>
</evidence>
<dbReference type="EMBL" id="CAXDID020000019">
    <property type="protein sequence ID" value="CAL5986040.1"/>
    <property type="molecule type" value="Genomic_DNA"/>
</dbReference>
<reference evidence="1" key="1">
    <citation type="submission" date="2023-06" db="EMBL/GenBank/DDBJ databases">
        <authorList>
            <person name="Kurt Z."/>
        </authorList>
    </citation>
    <scope>NUCLEOTIDE SEQUENCE</scope>
</reference>
<evidence type="ECO:0000313" key="1">
    <source>
        <dbReference type="EMBL" id="CAI9956088.1"/>
    </source>
</evidence>
<dbReference type="EMBL" id="CAXDID020000207">
    <property type="protein sequence ID" value="CAL6055876.1"/>
    <property type="molecule type" value="Genomic_DNA"/>
</dbReference>
<evidence type="ECO:0000313" key="3">
    <source>
        <dbReference type="EMBL" id="CAI9959137.1"/>
    </source>
</evidence>
<dbReference type="EMBL" id="CAXDID020000019">
    <property type="protein sequence ID" value="CAL5986054.1"/>
    <property type="molecule type" value="Genomic_DNA"/>
</dbReference>